<proteinExistence type="predicted"/>
<gene>
    <name evidence="1" type="ORF">C7380_12517</name>
</gene>
<reference evidence="1 2" key="1">
    <citation type="submission" date="2018-05" db="EMBL/GenBank/DDBJ databases">
        <title>Genomic Encyclopedia of Type Strains, Phase IV (KMG-IV): sequencing the most valuable type-strain genomes for metagenomic binning, comparative biology and taxonomic classification.</title>
        <authorList>
            <person name="Goeker M."/>
        </authorList>
    </citation>
    <scope>NUCLEOTIDE SEQUENCE [LARGE SCALE GENOMIC DNA]</scope>
    <source>
        <strain evidence="1 2">DSM 24906</strain>
    </source>
</reference>
<dbReference type="RefSeq" id="WP_109606350.1">
    <property type="nucleotide sequence ID" value="NZ_QGGI01000025.1"/>
</dbReference>
<dbReference type="AlphaFoldDB" id="A0AA45C4T7"/>
<accession>A0AA45C4T7</accession>
<dbReference type="InterPro" id="IPR029056">
    <property type="entry name" value="Ribokinase-like"/>
</dbReference>
<dbReference type="SUPFAM" id="SSF53613">
    <property type="entry name" value="Ribokinase-like"/>
    <property type="match status" value="1"/>
</dbReference>
<protein>
    <submittedName>
        <fullName evidence="1">Uncharacterized protein</fullName>
    </submittedName>
</protein>
<name>A0AA45C4T7_9BACT</name>
<evidence type="ECO:0000313" key="2">
    <source>
        <dbReference type="Proteomes" id="UP000245921"/>
    </source>
</evidence>
<organism evidence="1 2">
    <name type="scientific">Oceanotoga teriensis</name>
    <dbReference type="NCBI Taxonomy" id="515440"/>
    <lineage>
        <taxon>Bacteria</taxon>
        <taxon>Thermotogati</taxon>
        <taxon>Thermotogota</taxon>
        <taxon>Thermotogae</taxon>
        <taxon>Petrotogales</taxon>
        <taxon>Petrotogaceae</taxon>
        <taxon>Oceanotoga</taxon>
    </lineage>
</organism>
<sequence>MRIEYEYREQALSIFTNRTQPDIAIIGGVAIENLIFNKKNPKIKTIIGDSGGRIAFYLKKYKLTPTVFTFLGDDVYLNMILKTFDKNGIPLTWGVNKNGNNHIIRIIDEKRKFFEINKVHEEINPILLEEALCNINHIFIKYEEWNSKIIDFNYIKGRKIFTDIDEFYDYENASFTTNYLFIRNLDRKNLQNITCDYYISFYEDKIIQNGLEIKIKDHENNLFFDEAISAYENVFIYYIMTKRTIEKANELALEAFNKTYKDGKI</sequence>
<dbReference type="EMBL" id="QGGI01000025">
    <property type="protein sequence ID" value="PWJ87276.1"/>
    <property type="molecule type" value="Genomic_DNA"/>
</dbReference>
<comment type="caution">
    <text evidence="1">The sequence shown here is derived from an EMBL/GenBank/DDBJ whole genome shotgun (WGS) entry which is preliminary data.</text>
</comment>
<dbReference type="Proteomes" id="UP000245921">
    <property type="component" value="Unassembled WGS sequence"/>
</dbReference>
<evidence type="ECO:0000313" key="1">
    <source>
        <dbReference type="EMBL" id="PWJ87276.1"/>
    </source>
</evidence>
<keyword evidence="2" id="KW-1185">Reference proteome</keyword>